<protein>
    <submittedName>
        <fullName evidence="1">6838_t:CDS:1</fullName>
    </submittedName>
</protein>
<gene>
    <name evidence="1" type="ORF">ACOLOM_LOCUS6606</name>
</gene>
<dbReference type="EMBL" id="CAJVPT010013762">
    <property type="protein sequence ID" value="CAG8598816.1"/>
    <property type="molecule type" value="Genomic_DNA"/>
</dbReference>
<dbReference type="Proteomes" id="UP000789525">
    <property type="component" value="Unassembled WGS sequence"/>
</dbReference>
<evidence type="ECO:0000313" key="2">
    <source>
        <dbReference type="Proteomes" id="UP000789525"/>
    </source>
</evidence>
<evidence type="ECO:0000313" key="1">
    <source>
        <dbReference type="EMBL" id="CAG8598816.1"/>
    </source>
</evidence>
<keyword evidence="2" id="KW-1185">Reference proteome</keyword>
<comment type="caution">
    <text evidence="1">The sequence shown here is derived from an EMBL/GenBank/DDBJ whole genome shotgun (WGS) entry which is preliminary data.</text>
</comment>
<sequence length="735" mass="81194">MADLSAIFHASLDPGSRKQAEKALEDYSAQPGFALHLLKLALEGSQDRAVRLAASVYLKNIARKRWVQDPEDDVQPISSGDKAQLRSHLVPAMIQLSQPGDKALRAQIAETVSLVAAADFPEEWSSLFDARACQFTLTHGAIPDTSCARDRTFNLWAMEVFRVFAGALFEGQNVGTLEVQGQISWRLLQLYYDLTAQDLPPIFEDTLTEFFAPSLGWFPKYLNWASPELAGDPDDTTPSLLSQIKTTVLEIAELFTLRYGELFTDTSTIGSFIETVWKIVSSGNHPAVGDDPLIAQCMRLLSSTIKSGQYKSIYDNKNSLEELIRGIVVPNVQLRATSGSASFSSTGGGDGTTRRQAAADVVKALTSSGYEAQATEIVLNWIQLGLQEYQKNPSENWKYKSSAIYLTSAVAARGTTLQDLQSASGSVHPILQVDAIRFIYTFRNQLTKPQLLSVLPLLVQHLASSNYVTCTYSAIAIERILFMKQPNTSQPLFNPDDVQSFAQGALEALLSKMESGKSAEKIAENDYLMKSPIHGPILSRIVSILGAEDIDRKPYFILDLKGLIHLSEFVPYAYQIISQLLELNQGAVPEFYKGVLTGILQPPPWQQKGSIPGLVRFIRAYLDKDAAGLLQSKQFETVLGVIQQRLIPSKLHDGWAFELLEGTILNTRQNMQPYLRDMVMSLLNRLRTSRTDKFVVGLIRFTAYVSSLESGGYTPDTIPDVINGIQAHAEGTTPR</sequence>
<organism evidence="1 2">
    <name type="scientific">Acaulospora colombiana</name>
    <dbReference type="NCBI Taxonomy" id="27376"/>
    <lineage>
        <taxon>Eukaryota</taxon>
        <taxon>Fungi</taxon>
        <taxon>Fungi incertae sedis</taxon>
        <taxon>Mucoromycota</taxon>
        <taxon>Glomeromycotina</taxon>
        <taxon>Glomeromycetes</taxon>
        <taxon>Diversisporales</taxon>
        <taxon>Acaulosporaceae</taxon>
        <taxon>Acaulospora</taxon>
    </lineage>
</organism>
<reference evidence="1" key="1">
    <citation type="submission" date="2021-06" db="EMBL/GenBank/DDBJ databases">
        <authorList>
            <person name="Kallberg Y."/>
            <person name="Tangrot J."/>
            <person name="Rosling A."/>
        </authorList>
    </citation>
    <scope>NUCLEOTIDE SEQUENCE</scope>
    <source>
        <strain evidence="1">CL356</strain>
    </source>
</reference>
<proteinExistence type="predicted"/>
<accession>A0ACA9MM04</accession>
<name>A0ACA9MM04_9GLOM</name>